<dbReference type="Proteomes" id="UP000218151">
    <property type="component" value="Unassembled WGS sequence"/>
</dbReference>
<organism evidence="1 2">
    <name type="scientific">Sphingomonas lenta</name>
    <dbReference type="NCBI Taxonomy" id="1141887"/>
    <lineage>
        <taxon>Bacteria</taxon>
        <taxon>Pseudomonadati</taxon>
        <taxon>Pseudomonadota</taxon>
        <taxon>Alphaproteobacteria</taxon>
        <taxon>Sphingomonadales</taxon>
        <taxon>Sphingomonadaceae</taxon>
        <taxon>Sphingomonas</taxon>
    </lineage>
</organism>
<dbReference type="AlphaFoldDB" id="A0A2A2SJI2"/>
<protein>
    <submittedName>
        <fullName evidence="1">DUF4126 domain-containing protein</fullName>
    </submittedName>
</protein>
<dbReference type="OrthoDB" id="8853994at2"/>
<dbReference type="EMBL" id="NSLI01000001">
    <property type="protein sequence ID" value="PAX09389.1"/>
    <property type="molecule type" value="Genomic_DNA"/>
</dbReference>
<evidence type="ECO:0000313" key="1">
    <source>
        <dbReference type="EMBL" id="PAX09389.1"/>
    </source>
</evidence>
<keyword evidence="2" id="KW-1185">Reference proteome</keyword>
<sequence>MLRSILIGLVAGQRSMTPLAILAGAARRGTLPPDAFGAKLLASPHGAAGAVALAAGEIAGDKMRDAPDRITLPGLLGRALTGGFAGAVLAARDRRLTGALLGAAAAVGSSFLGFHARVAAMRRFGQTSTGFAEDALMLGAASAVVNARA</sequence>
<accession>A0A2A2SJI2</accession>
<reference evidence="2" key="1">
    <citation type="submission" date="2017-09" db="EMBL/GenBank/DDBJ databases">
        <authorList>
            <person name="Feng G."/>
            <person name="Zhu H."/>
        </authorList>
    </citation>
    <scope>NUCLEOTIDE SEQUENCE [LARGE SCALE GENOMIC DNA]</scope>
    <source>
        <strain evidence="2">1PNM-20</strain>
    </source>
</reference>
<proteinExistence type="predicted"/>
<comment type="caution">
    <text evidence="1">The sequence shown here is derived from an EMBL/GenBank/DDBJ whole genome shotgun (WGS) entry which is preliminary data.</text>
</comment>
<evidence type="ECO:0000313" key="2">
    <source>
        <dbReference type="Proteomes" id="UP000218151"/>
    </source>
</evidence>
<gene>
    <name evidence="1" type="ORF">CKY28_01140</name>
</gene>
<name>A0A2A2SJI2_9SPHN</name>
<dbReference type="RefSeq" id="WP_095996496.1">
    <property type="nucleotide sequence ID" value="NZ_NSLI01000001.1"/>
</dbReference>